<proteinExistence type="predicted"/>
<reference evidence="2" key="1">
    <citation type="submission" date="2023-10" db="EMBL/GenBank/DDBJ databases">
        <title>Genome assembly of Pristionchus species.</title>
        <authorList>
            <person name="Yoshida K."/>
            <person name="Sommer R.J."/>
        </authorList>
    </citation>
    <scope>NUCLEOTIDE SEQUENCE</scope>
    <source>
        <strain evidence="2">RS5133</strain>
    </source>
</reference>
<name>A0AAV5WUP4_9BILA</name>
<dbReference type="PANTHER" id="PTHR11733">
    <property type="entry name" value="ZINC METALLOPROTEASE FAMILY M13 NEPRILYSIN-RELATED"/>
    <property type="match status" value="1"/>
</dbReference>
<dbReference type="InterPro" id="IPR018497">
    <property type="entry name" value="Peptidase_M13_C"/>
</dbReference>
<comment type="caution">
    <text evidence="2">The sequence shown here is derived from an EMBL/GenBank/DDBJ whole genome shotgun (WGS) entry which is preliminary data.</text>
</comment>
<dbReference type="EMBL" id="BTSY01000007">
    <property type="protein sequence ID" value="GMT35043.1"/>
    <property type="molecule type" value="Genomic_DNA"/>
</dbReference>
<dbReference type="AlphaFoldDB" id="A0AAV5WUP4"/>
<feature type="non-terminal residue" evidence="2">
    <location>
        <position position="1"/>
    </location>
</feature>
<protein>
    <recommendedName>
        <fullName evidence="1">Peptidase M13 C-terminal domain-containing protein</fullName>
    </recommendedName>
</protein>
<gene>
    <name evidence="2" type="ORF">PFISCL1PPCAC_26340</name>
</gene>
<dbReference type="GO" id="GO:0016485">
    <property type="term" value="P:protein processing"/>
    <property type="evidence" value="ECO:0007669"/>
    <property type="project" value="TreeGrafter"/>
</dbReference>
<organism evidence="2 3">
    <name type="scientific">Pristionchus fissidentatus</name>
    <dbReference type="NCBI Taxonomy" id="1538716"/>
    <lineage>
        <taxon>Eukaryota</taxon>
        <taxon>Metazoa</taxon>
        <taxon>Ecdysozoa</taxon>
        <taxon>Nematoda</taxon>
        <taxon>Chromadorea</taxon>
        <taxon>Rhabditida</taxon>
        <taxon>Rhabditina</taxon>
        <taxon>Diplogasteromorpha</taxon>
        <taxon>Diplogasteroidea</taxon>
        <taxon>Neodiplogasteridae</taxon>
        <taxon>Pristionchus</taxon>
    </lineage>
</organism>
<dbReference type="InterPro" id="IPR000718">
    <property type="entry name" value="Peptidase_M13"/>
</dbReference>
<dbReference type="Proteomes" id="UP001432322">
    <property type="component" value="Unassembled WGS sequence"/>
</dbReference>
<dbReference type="PANTHER" id="PTHR11733:SF208">
    <property type="entry name" value="PEPTIDASE M13 C-TERMINAL DOMAIN-CONTAINING PROTEIN"/>
    <property type="match status" value="1"/>
</dbReference>
<accession>A0AAV5WUP4</accession>
<sequence>FLLLLCVVTVIRCDILKNHLANLVDRSVSPCDDFYHHVCSQKVDPEEFLAKKFGRMFSEAAEKMQQNATRNNAITVDILRMREDTYVPEENNYSALSRERCKMDIDCYREDQEYFREFANEHNVSIEVPQTDISLNDTQEQIISNYISDTSKMIDAMIPKINFTILPLLEISTEDFHQILISRIHMIEFLESNSTYGDFHDIKEIAEIMKLKMIEKVNESKWLHTDDISEFINGKIGERIANIQIYQDFDHLDRNLTILRKMNRDFTEYYFSNKRKTGVHKLDTLLRLDHAIDNLITEENLFFILRIMAKFKNNAQYLLIFNSIQLFAPLLYRPAMSTNIFQEPYLMHWIIGHELFHSVFTNQSPILLDLYGHRSECIEKHYENTCSTFGMGYCWSGNITITEDGADVEALRVVYDSFVKSHSSEQMVETVDDMGTTFEQAFFYFVSSFYCGKDRDGKPSNKNKHSPDNIRVNGVMSLMPEFSRAFGCKANDPMYTEEKKCNVFGAHS</sequence>
<keyword evidence="3" id="KW-1185">Reference proteome</keyword>
<dbReference type="SUPFAM" id="SSF55486">
    <property type="entry name" value="Metalloproteases ('zincins'), catalytic domain"/>
    <property type="match status" value="1"/>
</dbReference>
<dbReference type="Gene3D" id="3.40.390.10">
    <property type="entry name" value="Collagenase (Catalytic Domain)"/>
    <property type="match status" value="1"/>
</dbReference>
<evidence type="ECO:0000313" key="3">
    <source>
        <dbReference type="Proteomes" id="UP001432322"/>
    </source>
</evidence>
<dbReference type="GO" id="GO:0004222">
    <property type="term" value="F:metalloendopeptidase activity"/>
    <property type="evidence" value="ECO:0007669"/>
    <property type="project" value="InterPro"/>
</dbReference>
<dbReference type="GO" id="GO:0005886">
    <property type="term" value="C:plasma membrane"/>
    <property type="evidence" value="ECO:0007669"/>
    <property type="project" value="TreeGrafter"/>
</dbReference>
<evidence type="ECO:0000313" key="2">
    <source>
        <dbReference type="EMBL" id="GMT35043.1"/>
    </source>
</evidence>
<evidence type="ECO:0000259" key="1">
    <source>
        <dbReference type="Pfam" id="PF01431"/>
    </source>
</evidence>
<dbReference type="InterPro" id="IPR024079">
    <property type="entry name" value="MetalloPept_cat_dom_sf"/>
</dbReference>
<feature type="domain" description="Peptidase M13 C-terminal" evidence="1">
    <location>
        <begin position="370"/>
        <end position="500"/>
    </location>
</feature>
<dbReference type="Pfam" id="PF01431">
    <property type="entry name" value="Peptidase_M13"/>
    <property type="match status" value="1"/>
</dbReference>
<dbReference type="PROSITE" id="PS51885">
    <property type="entry name" value="NEPRILYSIN"/>
    <property type="match status" value="1"/>
</dbReference>